<dbReference type="OrthoDB" id="3245657at2759"/>
<feature type="region of interest" description="Disordered" evidence="1">
    <location>
        <begin position="289"/>
        <end position="324"/>
    </location>
</feature>
<accession>A0A6A4GJE8</accession>
<feature type="compositionally biased region" description="Basic and acidic residues" evidence="1">
    <location>
        <begin position="304"/>
        <end position="324"/>
    </location>
</feature>
<dbReference type="Proteomes" id="UP000799118">
    <property type="component" value="Unassembled WGS sequence"/>
</dbReference>
<evidence type="ECO:0000256" key="1">
    <source>
        <dbReference type="SAM" id="MobiDB-lite"/>
    </source>
</evidence>
<dbReference type="EMBL" id="ML769944">
    <property type="protein sequence ID" value="KAE9385799.1"/>
    <property type="molecule type" value="Genomic_DNA"/>
</dbReference>
<organism evidence="3 4">
    <name type="scientific">Gymnopus androsaceus JB14</name>
    <dbReference type="NCBI Taxonomy" id="1447944"/>
    <lineage>
        <taxon>Eukaryota</taxon>
        <taxon>Fungi</taxon>
        <taxon>Dikarya</taxon>
        <taxon>Basidiomycota</taxon>
        <taxon>Agaricomycotina</taxon>
        <taxon>Agaricomycetes</taxon>
        <taxon>Agaricomycetidae</taxon>
        <taxon>Agaricales</taxon>
        <taxon>Marasmiineae</taxon>
        <taxon>Omphalotaceae</taxon>
        <taxon>Gymnopus</taxon>
    </lineage>
</organism>
<keyword evidence="2" id="KW-0472">Membrane</keyword>
<keyword evidence="2" id="KW-0812">Transmembrane</keyword>
<keyword evidence="4" id="KW-1185">Reference proteome</keyword>
<reference evidence="3" key="1">
    <citation type="journal article" date="2019" name="Environ. Microbiol.">
        <title>Fungal ecological strategies reflected in gene transcription - a case study of two litter decomposers.</title>
        <authorList>
            <person name="Barbi F."/>
            <person name="Kohler A."/>
            <person name="Barry K."/>
            <person name="Baskaran P."/>
            <person name="Daum C."/>
            <person name="Fauchery L."/>
            <person name="Ihrmark K."/>
            <person name="Kuo A."/>
            <person name="LaButti K."/>
            <person name="Lipzen A."/>
            <person name="Morin E."/>
            <person name="Grigoriev I.V."/>
            <person name="Henrissat B."/>
            <person name="Lindahl B."/>
            <person name="Martin F."/>
        </authorList>
    </citation>
    <scope>NUCLEOTIDE SEQUENCE</scope>
    <source>
        <strain evidence="3">JB14</strain>
    </source>
</reference>
<keyword evidence="2" id="KW-1133">Transmembrane helix</keyword>
<protein>
    <submittedName>
        <fullName evidence="3">Uncharacterized protein</fullName>
    </submittedName>
</protein>
<evidence type="ECO:0000313" key="3">
    <source>
        <dbReference type="EMBL" id="KAE9385799.1"/>
    </source>
</evidence>
<name>A0A6A4GJE8_9AGAR</name>
<proteinExistence type="predicted"/>
<feature type="transmembrane region" description="Helical" evidence="2">
    <location>
        <begin position="184"/>
        <end position="202"/>
    </location>
</feature>
<gene>
    <name evidence="3" type="ORF">BT96DRAFT_1006711</name>
</gene>
<evidence type="ECO:0000313" key="4">
    <source>
        <dbReference type="Proteomes" id="UP000799118"/>
    </source>
</evidence>
<sequence>MANVTIDDSDPSIIYLPAWNTRNASVPCPTCTANPQADLMFNETWHDNTFYPAPGSSDFANIPIMASMLFNGTALYVFCAIAESSTSPDGDSDMSFYIDGELKGTFVEIAPGNAGHNFTLQGGHVNGFKSLVLLDKMVYTCATTVWPFEDLLLKISTELLIRPLGSSNTSSASSSPVATQPETVAVSVAFFLLAAAMLWFFLQRRKRKRWYNLKRRRITIDPISPTTSAWTSDLRPSPYSHSLHNGLNYPAPILQPQNPGPSAGPGTSAMQHNTASRAILPYPVVGPVNLEDDEARDEAPPAYDESRMERGVSFHIGDRKTQAP</sequence>
<dbReference type="AlphaFoldDB" id="A0A6A4GJE8"/>
<evidence type="ECO:0000256" key="2">
    <source>
        <dbReference type="SAM" id="Phobius"/>
    </source>
</evidence>